<evidence type="ECO:0000313" key="2">
    <source>
        <dbReference type="EMBL" id="GIJ72759.1"/>
    </source>
</evidence>
<sequence length="69" mass="7838">MNLSIFTAPPASSLREWRQGSRTMHSRRQTGRNQCGGKSRIGARAMVDSKITFTDLAPLFVKRRLSRVF</sequence>
<organism evidence="2 3">
    <name type="scientific">Virgisporangium ochraceum</name>
    <dbReference type="NCBI Taxonomy" id="65505"/>
    <lineage>
        <taxon>Bacteria</taxon>
        <taxon>Bacillati</taxon>
        <taxon>Actinomycetota</taxon>
        <taxon>Actinomycetes</taxon>
        <taxon>Micromonosporales</taxon>
        <taxon>Micromonosporaceae</taxon>
        <taxon>Virgisporangium</taxon>
    </lineage>
</organism>
<evidence type="ECO:0000256" key="1">
    <source>
        <dbReference type="SAM" id="MobiDB-lite"/>
    </source>
</evidence>
<name>A0A8J4EFF1_9ACTN</name>
<protein>
    <submittedName>
        <fullName evidence="2">Uncharacterized protein</fullName>
    </submittedName>
</protein>
<gene>
    <name evidence="2" type="ORF">Voc01_076760</name>
</gene>
<dbReference type="EMBL" id="BOPH01000105">
    <property type="protein sequence ID" value="GIJ72759.1"/>
    <property type="molecule type" value="Genomic_DNA"/>
</dbReference>
<dbReference type="AlphaFoldDB" id="A0A8J4EFF1"/>
<comment type="caution">
    <text evidence="2">The sequence shown here is derived from an EMBL/GenBank/DDBJ whole genome shotgun (WGS) entry which is preliminary data.</text>
</comment>
<reference evidence="2" key="1">
    <citation type="submission" date="2021-01" db="EMBL/GenBank/DDBJ databases">
        <title>Whole genome shotgun sequence of Virgisporangium ochraceum NBRC 16418.</title>
        <authorList>
            <person name="Komaki H."/>
            <person name="Tamura T."/>
        </authorList>
    </citation>
    <scope>NUCLEOTIDE SEQUENCE</scope>
    <source>
        <strain evidence="2">NBRC 16418</strain>
    </source>
</reference>
<accession>A0A8J4EFF1</accession>
<feature type="region of interest" description="Disordered" evidence="1">
    <location>
        <begin position="16"/>
        <end position="38"/>
    </location>
</feature>
<keyword evidence="3" id="KW-1185">Reference proteome</keyword>
<evidence type="ECO:0000313" key="3">
    <source>
        <dbReference type="Proteomes" id="UP000635606"/>
    </source>
</evidence>
<dbReference type="Proteomes" id="UP000635606">
    <property type="component" value="Unassembled WGS sequence"/>
</dbReference>
<proteinExistence type="predicted"/>